<dbReference type="AlphaFoldDB" id="A0A8X6U863"/>
<feature type="compositionally biased region" description="Low complexity" evidence="5">
    <location>
        <begin position="609"/>
        <end position="620"/>
    </location>
</feature>
<dbReference type="SMART" id="SM00364">
    <property type="entry name" value="LRR_BAC"/>
    <property type="match status" value="3"/>
</dbReference>
<keyword evidence="6" id="KW-0472">Membrane</keyword>
<keyword evidence="3" id="KW-0677">Repeat</keyword>
<evidence type="ECO:0000256" key="6">
    <source>
        <dbReference type="SAM" id="Phobius"/>
    </source>
</evidence>
<evidence type="ECO:0000256" key="5">
    <source>
        <dbReference type="SAM" id="MobiDB-lite"/>
    </source>
</evidence>
<dbReference type="EMBL" id="BMAW01073533">
    <property type="protein sequence ID" value="GFT88110.1"/>
    <property type="molecule type" value="Genomic_DNA"/>
</dbReference>
<evidence type="ECO:0000256" key="2">
    <source>
        <dbReference type="ARBA" id="ARBA00022729"/>
    </source>
</evidence>
<keyword evidence="6" id="KW-1133">Transmembrane helix</keyword>
<dbReference type="SMART" id="SM00082">
    <property type="entry name" value="LRRCT"/>
    <property type="match status" value="1"/>
</dbReference>
<dbReference type="InterPro" id="IPR003591">
    <property type="entry name" value="Leu-rich_rpt_typical-subtyp"/>
</dbReference>
<evidence type="ECO:0000259" key="8">
    <source>
        <dbReference type="SMART" id="SM00082"/>
    </source>
</evidence>
<feature type="region of interest" description="Disordered" evidence="5">
    <location>
        <begin position="594"/>
        <end position="624"/>
    </location>
</feature>
<feature type="domain" description="LRRCT" evidence="8">
    <location>
        <begin position="492"/>
        <end position="544"/>
    </location>
</feature>
<name>A0A8X6U863_NEPPI</name>
<feature type="signal peptide" evidence="7">
    <location>
        <begin position="1"/>
        <end position="19"/>
    </location>
</feature>
<sequence length="871" mass="98309">MLFPVLLTLAILALTNICGTSFVCPSSCYCDDKGEYVSCVGDGLWRFPEDIPNSTIRLELRNYLVTELLPQDLYELEVLEELKLQQSRIETVDNATFASNPKLEGLDLSQNSLTSLSSSIFKDLPRLRHLDLSSNFIEFMEEAFVDLVNLEQLNLRDNRLPQLTTHSFVGLHKIQYLNLDANNISTIEVGTFQYLTNLAHLIISNNPLTTLSRLDFFGSRLQYIDISHVGLDRVPQSLTKFVRDLRLAKNNLTHISAGDFDSYPYLGLLVLDDNCVSEIENDALGRQEYLMRLWLNGNCLTKVPPNLPPSLLALYMEENKLTSLTSYSFKGLVHLEQLFLQRNEIQDIEPCAFCDLVNLKSLDLQANQIENLTVGVFSNLTQLETLDLSQNNLKVMDARCFDGLSRLTTLQMSRVHSSVQMDEAMFDPLYNLQTLEVYDSSLLVHTILNSTRMLHGLRKVQELNIMHNRIVKLRPDFSSFFPSLKLIKMSGNLWNCDQDIKWLVNWIKQSNVQFYSSFNIRCASPESVVFKPLMMLTDADFEIESTSAATTDIVTSSTMATTQLIENRTTVQQVEIIFKETSSVPASVSTYSESMTTMERMTPTKETVSDTVPVTSPTESLESTISSTYRSSDTITSDRNSIQKLSSPIPTVYSKMKERYQAAPGRIGNVINNKRIEQQQKEYSTTVEATSVPEHLPGKQFPSTTPKIIHPSDVPGSFNVTAFARISNSSFMDKHGLPIKSSQTPLRHSSRLRVESNTHYVDHTMIILAILAAGCFLLGIGALMVCRLRHPYQPVKQRRSSISYYPQKDEVSIVTLTEGTIGLRTSSHHGLGNKLYYIMENSTSNPDRDTPPDSQLQELLPHSPVDNSRLY</sequence>
<dbReference type="InterPro" id="IPR000483">
    <property type="entry name" value="Cys-rich_flank_reg_C"/>
</dbReference>
<dbReference type="Proteomes" id="UP000887013">
    <property type="component" value="Unassembled WGS sequence"/>
</dbReference>
<protein>
    <submittedName>
        <fullName evidence="9">Leucine-rich repeat-containing protein 15</fullName>
    </submittedName>
</protein>
<feature type="region of interest" description="Disordered" evidence="5">
    <location>
        <begin position="842"/>
        <end position="871"/>
    </location>
</feature>
<dbReference type="FunFam" id="3.80.10.10:FF:000770">
    <property type="entry name" value="Uncharacterized protein"/>
    <property type="match status" value="2"/>
</dbReference>
<proteinExistence type="predicted"/>
<dbReference type="PRINTS" id="PR00019">
    <property type="entry name" value="LEURICHRPT"/>
</dbReference>
<dbReference type="SMART" id="SM00365">
    <property type="entry name" value="LRR_SD22"/>
    <property type="match status" value="6"/>
</dbReference>
<feature type="transmembrane region" description="Helical" evidence="6">
    <location>
        <begin position="765"/>
        <end position="788"/>
    </location>
</feature>
<evidence type="ECO:0000256" key="1">
    <source>
        <dbReference type="ARBA" id="ARBA00022614"/>
    </source>
</evidence>
<keyword evidence="6" id="KW-0812">Transmembrane</keyword>
<dbReference type="PANTHER" id="PTHR24369">
    <property type="entry name" value="ANTIGEN BSP, PUTATIVE-RELATED"/>
    <property type="match status" value="1"/>
</dbReference>
<dbReference type="PROSITE" id="PS51450">
    <property type="entry name" value="LRR"/>
    <property type="match status" value="4"/>
</dbReference>
<evidence type="ECO:0000256" key="3">
    <source>
        <dbReference type="ARBA" id="ARBA00022737"/>
    </source>
</evidence>
<feature type="chain" id="PRO_5036485869" evidence="7">
    <location>
        <begin position="20"/>
        <end position="871"/>
    </location>
</feature>
<dbReference type="Gene3D" id="3.80.10.10">
    <property type="entry name" value="Ribonuclease Inhibitor"/>
    <property type="match status" value="5"/>
</dbReference>
<dbReference type="InterPro" id="IPR050541">
    <property type="entry name" value="LRR_TM_domain-containing"/>
</dbReference>
<evidence type="ECO:0000313" key="10">
    <source>
        <dbReference type="Proteomes" id="UP000887013"/>
    </source>
</evidence>
<evidence type="ECO:0000256" key="7">
    <source>
        <dbReference type="SAM" id="SignalP"/>
    </source>
</evidence>
<evidence type="ECO:0000313" key="9">
    <source>
        <dbReference type="EMBL" id="GFT88110.1"/>
    </source>
</evidence>
<keyword evidence="10" id="KW-1185">Reference proteome</keyword>
<dbReference type="GO" id="GO:0005886">
    <property type="term" value="C:plasma membrane"/>
    <property type="evidence" value="ECO:0007669"/>
    <property type="project" value="TreeGrafter"/>
</dbReference>
<reference evidence="9" key="1">
    <citation type="submission" date="2020-08" db="EMBL/GenBank/DDBJ databases">
        <title>Multicomponent nature underlies the extraordinary mechanical properties of spider dragline silk.</title>
        <authorList>
            <person name="Kono N."/>
            <person name="Nakamura H."/>
            <person name="Mori M."/>
            <person name="Yoshida Y."/>
            <person name="Ohtoshi R."/>
            <person name="Malay A.D."/>
            <person name="Moran D.A.P."/>
            <person name="Tomita M."/>
            <person name="Numata K."/>
            <person name="Arakawa K."/>
        </authorList>
    </citation>
    <scope>NUCLEOTIDE SEQUENCE</scope>
</reference>
<dbReference type="OrthoDB" id="28057at2759"/>
<dbReference type="InterPro" id="IPR001611">
    <property type="entry name" value="Leu-rich_rpt"/>
</dbReference>
<gene>
    <name evidence="9" type="primary">Lrrc15_1</name>
    <name evidence="9" type="ORF">NPIL_181391</name>
</gene>
<keyword evidence="2 7" id="KW-0732">Signal</keyword>
<dbReference type="PANTHER" id="PTHR24369:SF210">
    <property type="entry name" value="CHAOPTIN-RELATED"/>
    <property type="match status" value="1"/>
</dbReference>
<comment type="caution">
    <text evidence="9">The sequence shown here is derived from an EMBL/GenBank/DDBJ whole genome shotgun (WGS) entry which is preliminary data.</text>
</comment>
<dbReference type="SMART" id="SM00369">
    <property type="entry name" value="LRR_TYP"/>
    <property type="match status" value="12"/>
</dbReference>
<organism evidence="9 10">
    <name type="scientific">Nephila pilipes</name>
    <name type="common">Giant wood spider</name>
    <name type="synonym">Nephila maculata</name>
    <dbReference type="NCBI Taxonomy" id="299642"/>
    <lineage>
        <taxon>Eukaryota</taxon>
        <taxon>Metazoa</taxon>
        <taxon>Ecdysozoa</taxon>
        <taxon>Arthropoda</taxon>
        <taxon>Chelicerata</taxon>
        <taxon>Arachnida</taxon>
        <taxon>Araneae</taxon>
        <taxon>Araneomorphae</taxon>
        <taxon>Entelegynae</taxon>
        <taxon>Araneoidea</taxon>
        <taxon>Nephilidae</taxon>
        <taxon>Nephila</taxon>
    </lineage>
</organism>
<keyword evidence="1" id="KW-0433">Leucine-rich repeat</keyword>
<dbReference type="Pfam" id="PF13855">
    <property type="entry name" value="LRR_8"/>
    <property type="match status" value="3"/>
</dbReference>
<dbReference type="SUPFAM" id="SSF52058">
    <property type="entry name" value="L domain-like"/>
    <property type="match status" value="2"/>
</dbReference>
<dbReference type="InterPro" id="IPR032675">
    <property type="entry name" value="LRR_dom_sf"/>
</dbReference>
<evidence type="ECO:0000256" key="4">
    <source>
        <dbReference type="ARBA" id="ARBA00023180"/>
    </source>
</evidence>
<accession>A0A8X6U863</accession>
<keyword evidence="4" id="KW-0325">Glycoprotein</keyword>